<protein>
    <recommendedName>
        <fullName evidence="1">Integrase core domain-containing protein</fullName>
    </recommendedName>
</protein>
<evidence type="ECO:0000259" key="1">
    <source>
        <dbReference type="Pfam" id="PF24764"/>
    </source>
</evidence>
<dbReference type="InterPro" id="IPR058913">
    <property type="entry name" value="Integrase_dom_put"/>
</dbReference>
<dbReference type="EMBL" id="WIUZ02000016">
    <property type="protein sequence ID" value="KAF9780570.1"/>
    <property type="molecule type" value="Genomic_DNA"/>
</dbReference>
<reference evidence="2" key="2">
    <citation type="submission" date="2020-11" db="EMBL/GenBank/DDBJ databases">
        <authorList>
            <consortium name="DOE Joint Genome Institute"/>
            <person name="Kuo A."/>
            <person name="Miyauchi S."/>
            <person name="Kiss E."/>
            <person name="Drula E."/>
            <person name="Kohler A."/>
            <person name="Sanchez-Garcia M."/>
            <person name="Andreopoulos B."/>
            <person name="Barry K.W."/>
            <person name="Bonito G."/>
            <person name="Buee M."/>
            <person name="Carver A."/>
            <person name="Chen C."/>
            <person name="Cichocki N."/>
            <person name="Clum A."/>
            <person name="Culley D."/>
            <person name="Crous P.W."/>
            <person name="Fauchery L."/>
            <person name="Girlanda M."/>
            <person name="Hayes R."/>
            <person name="Keri Z."/>
            <person name="Labutti K."/>
            <person name="Lipzen A."/>
            <person name="Lombard V."/>
            <person name="Magnuson J."/>
            <person name="Maillard F."/>
            <person name="Morin E."/>
            <person name="Murat C."/>
            <person name="Nolan M."/>
            <person name="Ohm R."/>
            <person name="Pangilinan J."/>
            <person name="Pereira M."/>
            <person name="Perotto S."/>
            <person name="Peter M."/>
            <person name="Riley R."/>
            <person name="Sitrit Y."/>
            <person name="Stielow B."/>
            <person name="Szollosi G."/>
            <person name="Zifcakova L."/>
            <person name="Stursova M."/>
            <person name="Spatafora J.W."/>
            <person name="Tedersoo L."/>
            <person name="Vaario L.-M."/>
            <person name="Yamada A."/>
            <person name="Yan M."/>
            <person name="Wang P."/>
            <person name="Xu J."/>
            <person name="Bruns T."/>
            <person name="Baldrian P."/>
            <person name="Vilgalys R."/>
            <person name="Henrissat B."/>
            <person name="Grigoriev I.V."/>
            <person name="Hibbett D."/>
            <person name="Nagy L.G."/>
            <person name="Martin F.M."/>
        </authorList>
    </citation>
    <scope>NUCLEOTIDE SEQUENCE</scope>
    <source>
        <strain evidence="2">UH-Tt-Lm1</strain>
    </source>
</reference>
<dbReference type="AlphaFoldDB" id="A0A9P6H9J5"/>
<name>A0A9P6H9J5_9AGAM</name>
<dbReference type="Proteomes" id="UP000736335">
    <property type="component" value="Unassembled WGS sequence"/>
</dbReference>
<feature type="non-terminal residue" evidence="2">
    <location>
        <position position="1"/>
    </location>
</feature>
<feature type="domain" description="Integrase core" evidence="1">
    <location>
        <begin position="2"/>
        <end position="84"/>
    </location>
</feature>
<accession>A0A9P6H9J5</accession>
<sequence length="241" mass="27831">SSTHNTRIERLWVEVGRNFCRSWRAFFGRLEDQFGLDCSRPNHIWLLQTLFLDDINTDCDLFVQEWNSHPISGPETNDRSPRDLRFLRQTQLGIYNEDDCEGVHPDTIQEYYGTTQDRVQHRVGQTGAGHPPEELDLVNEVVQDQDLDIRHDSIPTADHEAPPMPPEHLTLFLNCLASLQNDNQGDLLRSVAGELFVWDPVEVMKVGRRRQKELVISLVDAAWERRALIWLAAIRVLDSLL</sequence>
<gene>
    <name evidence="2" type="ORF">BJ322DRAFT_1011877</name>
</gene>
<evidence type="ECO:0000313" key="3">
    <source>
        <dbReference type="Proteomes" id="UP000736335"/>
    </source>
</evidence>
<keyword evidence="3" id="KW-1185">Reference proteome</keyword>
<reference evidence="2" key="1">
    <citation type="journal article" date="2020" name="Nat. Commun.">
        <title>Large-scale genome sequencing of mycorrhizal fungi provides insights into the early evolution of symbiotic traits.</title>
        <authorList>
            <person name="Miyauchi S."/>
            <person name="Kiss E."/>
            <person name="Kuo A."/>
            <person name="Drula E."/>
            <person name="Kohler A."/>
            <person name="Sanchez-Garcia M."/>
            <person name="Morin E."/>
            <person name="Andreopoulos B."/>
            <person name="Barry K.W."/>
            <person name="Bonito G."/>
            <person name="Buee M."/>
            <person name="Carver A."/>
            <person name="Chen C."/>
            <person name="Cichocki N."/>
            <person name="Clum A."/>
            <person name="Culley D."/>
            <person name="Crous P.W."/>
            <person name="Fauchery L."/>
            <person name="Girlanda M."/>
            <person name="Hayes R.D."/>
            <person name="Keri Z."/>
            <person name="LaButti K."/>
            <person name="Lipzen A."/>
            <person name="Lombard V."/>
            <person name="Magnuson J."/>
            <person name="Maillard F."/>
            <person name="Murat C."/>
            <person name="Nolan M."/>
            <person name="Ohm R.A."/>
            <person name="Pangilinan J."/>
            <person name="Pereira M.F."/>
            <person name="Perotto S."/>
            <person name="Peter M."/>
            <person name="Pfister S."/>
            <person name="Riley R."/>
            <person name="Sitrit Y."/>
            <person name="Stielow J.B."/>
            <person name="Szollosi G."/>
            <person name="Zifcakova L."/>
            <person name="Stursova M."/>
            <person name="Spatafora J.W."/>
            <person name="Tedersoo L."/>
            <person name="Vaario L.M."/>
            <person name="Yamada A."/>
            <person name="Yan M."/>
            <person name="Wang P."/>
            <person name="Xu J."/>
            <person name="Bruns T."/>
            <person name="Baldrian P."/>
            <person name="Vilgalys R."/>
            <person name="Dunand C."/>
            <person name="Henrissat B."/>
            <person name="Grigoriev I.V."/>
            <person name="Hibbett D."/>
            <person name="Nagy L.G."/>
            <person name="Martin F.M."/>
        </authorList>
    </citation>
    <scope>NUCLEOTIDE SEQUENCE</scope>
    <source>
        <strain evidence="2">UH-Tt-Lm1</strain>
    </source>
</reference>
<dbReference type="OrthoDB" id="3353107at2759"/>
<dbReference type="Pfam" id="PF24764">
    <property type="entry name" value="rva_4"/>
    <property type="match status" value="1"/>
</dbReference>
<proteinExistence type="predicted"/>
<evidence type="ECO:0000313" key="2">
    <source>
        <dbReference type="EMBL" id="KAF9780570.1"/>
    </source>
</evidence>
<organism evidence="2 3">
    <name type="scientific">Thelephora terrestris</name>
    <dbReference type="NCBI Taxonomy" id="56493"/>
    <lineage>
        <taxon>Eukaryota</taxon>
        <taxon>Fungi</taxon>
        <taxon>Dikarya</taxon>
        <taxon>Basidiomycota</taxon>
        <taxon>Agaricomycotina</taxon>
        <taxon>Agaricomycetes</taxon>
        <taxon>Thelephorales</taxon>
        <taxon>Thelephoraceae</taxon>
        <taxon>Thelephora</taxon>
    </lineage>
</organism>
<comment type="caution">
    <text evidence="2">The sequence shown here is derived from an EMBL/GenBank/DDBJ whole genome shotgun (WGS) entry which is preliminary data.</text>
</comment>